<dbReference type="PROSITE" id="PS00194">
    <property type="entry name" value="THIOREDOXIN_1"/>
    <property type="match status" value="1"/>
</dbReference>
<dbReference type="SUPFAM" id="SSF52833">
    <property type="entry name" value="Thioredoxin-like"/>
    <property type="match status" value="1"/>
</dbReference>
<keyword evidence="1" id="KW-0813">Transport</keyword>
<dbReference type="Pfam" id="PF00085">
    <property type="entry name" value="Thioredoxin"/>
    <property type="match status" value="1"/>
</dbReference>
<dbReference type="PANTHER" id="PTHR45663:SF11">
    <property type="entry name" value="GEO12009P1"/>
    <property type="match status" value="1"/>
</dbReference>
<protein>
    <submittedName>
        <fullName evidence="6">Thioredoxin-M</fullName>
    </submittedName>
</protein>
<dbReference type="SUPFAM" id="SSF48452">
    <property type="entry name" value="TPR-like"/>
    <property type="match status" value="1"/>
</dbReference>
<dbReference type="PANTHER" id="PTHR45663">
    <property type="entry name" value="GEO12009P1"/>
    <property type="match status" value="1"/>
</dbReference>
<evidence type="ECO:0000256" key="3">
    <source>
        <dbReference type="ARBA" id="ARBA00023157"/>
    </source>
</evidence>
<evidence type="ECO:0000256" key="2">
    <source>
        <dbReference type="ARBA" id="ARBA00022982"/>
    </source>
</evidence>
<keyword evidence="7" id="KW-1185">Reference proteome</keyword>
<dbReference type="Proteomes" id="UP000043764">
    <property type="component" value="Unassembled WGS sequence"/>
</dbReference>
<keyword evidence="4" id="KW-0676">Redox-active center</keyword>
<organism evidence="6 7">
    <name type="scientific">Phaeobacter italicus</name>
    <dbReference type="NCBI Taxonomy" id="481446"/>
    <lineage>
        <taxon>Bacteria</taxon>
        <taxon>Pseudomonadati</taxon>
        <taxon>Pseudomonadota</taxon>
        <taxon>Alphaproteobacteria</taxon>
        <taxon>Rhodobacterales</taxon>
        <taxon>Roseobacteraceae</taxon>
        <taxon>Phaeobacter</taxon>
    </lineage>
</organism>
<feature type="domain" description="Thioredoxin" evidence="5">
    <location>
        <begin position="6"/>
        <end position="129"/>
    </location>
</feature>
<dbReference type="InterPro" id="IPR017937">
    <property type="entry name" value="Thioredoxin_CS"/>
</dbReference>
<dbReference type="PRINTS" id="PR00421">
    <property type="entry name" value="THIOREDOXIN"/>
</dbReference>
<reference evidence="7" key="1">
    <citation type="submission" date="2015-05" db="EMBL/GenBank/DDBJ databases">
        <authorList>
            <person name="Rodrigo-Torres Lidia"/>
            <person name="Arahal R.David."/>
        </authorList>
    </citation>
    <scope>NUCLEOTIDE SEQUENCE [LARGE SCALE GENOMIC DNA]</scope>
    <source>
        <strain evidence="7">CECT 7321</strain>
    </source>
</reference>
<dbReference type="RefSeq" id="WP_050674246.1">
    <property type="nucleotide sequence ID" value="NZ_BSKQ01000001.1"/>
</dbReference>
<dbReference type="Gene3D" id="1.25.40.10">
    <property type="entry name" value="Tetratricopeptide repeat domain"/>
    <property type="match status" value="2"/>
</dbReference>
<dbReference type="Pfam" id="PF14559">
    <property type="entry name" value="TPR_19"/>
    <property type="match status" value="1"/>
</dbReference>
<dbReference type="AlphaFoldDB" id="A0A0H5D767"/>
<dbReference type="GO" id="GO:0006950">
    <property type="term" value="P:response to stress"/>
    <property type="evidence" value="ECO:0007669"/>
    <property type="project" value="UniProtKB-ARBA"/>
</dbReference>
<dbReference type="Gene3D" id="3.40.30.10">
    <property type="entry name" value="Glutaredoxin"/>
    <property type="match status" value="1"/>
</dbReference>
<dbReference type="InterPro" id="IPR036249">
    <property type="entry name" value="Thioredoxin-like_sf"/>
</dbReference>
<evidence type="ECO:0000259" key="5">
    <source>
        <dbReference type="PROSITE" id="PS51352"/>
    </source>
</evidence>
<evidence type="ECO:0000313" key="6">
    <source>
        <dbReference type="EMBL" id="CRL12548.1"/>
    </source>
</evidence>
<gene>
    <name evidence="6" type="primary">trxA_1</name>
    <name evidence="6" type="ORF">NIT7321_03426</name>
</gene>
<dbReference type="InterPro" id="IPR013766">
    <property type="entry name" value="Thioredoxin_domain"/>
</dbReference>
<dbReference type="PROSITE" id="PS51352">
    <property type="entry name" value="THIOREDOXIN_2"/>
    <property type="match status" value="1"/>
</dbReference>
<dbReference type="CDD" id="cd02956">
    <property type="entry name" value="ybbN"/>
    <property type="match status" value="1"/>
</dbReference>
<dbReference type="GO" id="GO:0005829">
    <property type="term" value="C:cytosol"/>
    <property type="evidence" value="ECO:0007669"/>
    <property type="project" value="TreeGrafter"/>
</dbReference>
<dbReference type="Pfam" id="PF14561">
    <property type="entry name" value="TPR_20"/>
    <property type="match status" value="1"/>
</dbReference>
<evidence type="ECO:0000256" key="1">
    <source>
        <dbReference type="ARBA" id="ARBA00022448"/>
    </source>
</evidence>
<proteinExistence type="predicted"/>
<dbReference type="EMBL" id="CVRL01000041">
    <property type="protein sequence ID" value="CRL12548.1"/>
    <property type="molecule type" value="Genomic_DNA"/>
</dbReference>
<dbReference type="InterPro" id="IPR011990">
    <property type="entry name" value="TPR-like_helical_dom_sf"/>
</dbReference>
<evidence type="ECO:0000313" key="7">
    <source>
        <dbReference type="Proteomes" id="UP000043764"/>
    </source>
</evidence>
<dbReference type="GO" id="GO:0015035">
    <property type="term" value="F:protein-disulfide reductase activity"/>
    <property type="evidence" value="ECO:0007669"/>
    <property type="project" value="TreeGrafter"/>
</dbReference>
<accession>A0A0H5D767</accession>
<name>A0A0H5D767_9RHOB</name>
<dbReference type="GO" id="GO:0045454">
    <property type="term" value="P:cell redox homeostasis"/>
    <property type="evidence" value="ECO:0007669"/>
    <property type="project" value="TreeGrafter"/>
</dbReference>
<evidence type="ECO:0000256" key="4">
    <source>
        <dbReference type="ARBA" id="ARBA00023284"/>
    </source>
</evidence>
<sequence>MIDILGGAGDNAPAGDLIKDVTEATFMQDVVDASMQAPVIVDFWAPWCGPCKTLGPALEAAVTKAKGAVTMAKIDVDQNQRLVQALAQQGLPLQSIPTVVAFVQGRPIDMFQGAVAPSEIDAFIKRAIEAGGGSADGGLGEAVEMAEQMLAEGNIADAAQTFAAVIGEDDKNAAAYSGLARAHVAMGDLDQAEAVLNGAPAEISTAAEIEAAHAQIALARQAENAGPVAELRAKVDANPDDLQARFDLAQALHAAGDAEAAVEELLALFRKDREWNDGAAKAQLFTIFDALKPNDPIVLNGRRKLSSMIFA</sequence>
<dbReference type="STRING" id="481446.NIT7645_03356"/>
<keyword evidence="2" id="KW-0249">Electron transport</keyword>
<keyword evidence="3" id="KW-1015">Disulfide bond</keyword>